<sequence length="467" mass="49532">MYVASVRPARSSTVDPSAGDGRVRRQLPGTVFALGTVSLLTDISAEMITAFMPVYLLFGLQMSYLAFGVLDGIYTGATALLRLAGGYVADRSRRHKAVAVAGYGLSAVTKLVFPMVGASAAGIGGVLAADRAGKGLRTAPRDAMISLATPADQLGTAFGVHRTMDTIGALLGPLATFAILAWLTMSPEPVFVISFCFALLGLIVLVFFVRQPTPATTPAERVGVRAWASLWRDRRLRGTVIAAAVLGLASMSDAFVFVVLQRVSGVSHWWLPLLPLGTALVFLAAATPVGMLADRLDRVGEPSVDGLRDRDGHLTRRRIRLVLDRTRLVRQRRQGPSRREDRDHGVHQPGRGRWKVFFAGHVALLGAYLLLLGPFGGLPLVLATLALHGLFYAATDGVLMAHGATLVPARLRASGLSIVQTGQAVARLGSSILFGLMLQYVGFGTAMAVAIAGLVVALAAVVWLVRT</sequence>
<dbReference type="PANTHER" id="PTHR23518">
    <property type="entry name" value="C-METHYLTRANSFERASE"/>
    <property type="match status" value="1"/>
</dbReference>
<dbReference type="Proteomes" id="UP000294257">
    <property type="component" value="Unassembled WGS sequence"/>
</dbReference>
<accession>A0A4Q7L5W1</accession>
<feature type="region of interest" description="Disordered" evidence="1">
    <location>
        <begin position="1"/>
        <end position="22"/>
    </location>
</feature>
<keyword evidence="2" id="KW-0812">Transmembrane</keyword>
<keyword evidence="2" id="KW-1133">Transmembrane helix</keyword>
<dbReference type="AlphaFoldDB" id="A0A4Q7L5W1"/>
<dbReference type="EMBL" id="SGWQ01000001">
    <property type="protein sequence ID" value="RZS44674.1"/>
    <property type="molecule type" value="Genomic_DNA"/>
</dbReference>
<evidence type="ECO:0000313" key="4">
    <source>
        <dbReference type="Proteomes" id="UP000294257"/>
    </source>
</evidence>
<keyword evidence="2" id="KW-0472">Membrane</keyword>
<feature type="transmembrane region" description="Helical" evidence="2">
    <location>
        <begin position="31"/>
        <end position="58"/>
    </location>
</feature>
<dbReference type="GO" id="GO:0022857">
    <property type="term" value="F:transmembrane transporter activity"/>
    <property type="evidence" value="ECO:0007669"/>
    <property type="project" value="InterPro"/>
</dbReference>
<dbReference type="InterPro" id="IPR011701">
    <property type="entry name" value="MFS"/>
</dbReference>
<evidence type="ECO:0000256" key="1">
    <source>
        <dbReference type="SAM" id="MobiDB-lite"/>
    </source>
</evidence>
<dbReference type="Pfam" id="PF07690">
    <property type="entry name" value="MFS_1"/>
    <property type="match status" value="1"/>
</dbReference>
<feature type="transmembrane region" description="Helical" evidence="2">
    <location>
        <begin position="167"/>
        <end position="185"/>
    </location>
</feature>
<name>A0A4Q7L5W1_9PSEU</name>
<dbReference type="InterPro" id="IPR036259">
    <property type="entry name" value="MFS_trans_sf"/>
</dbReference>
<feature type="transmembrane region" description="Helical" evidence="2">
    <location>
        <begin position="191"/>
        <end position="209"/>
    </location>
</feature>
<comment type="caution">
    <text evidence="3">The sequence shown here is derived from an EMBL/GenBank/DDBJ whole genome shotgun (WGS) entry which is preliminary data.</text>
</comment>
<dbReference type="Gene3D" id="1.20.1250.20">
    <property type="entry name" value="MFS general substrate transporter like domains"/>
    <property type="match status" value="1"/>
</dbReference>
<proteinExistence type="predicted"/>
<feature type="transmembrane region" description="Helical" evidence="2">
    <location>
        <begin position="447"/>
        <end position="465"/>
    </location>
</feature>
<feature type="transmembrane region" description="Helical" evidence="2">
    <location>
        <begin position="64"/>
        <end position="84"/>
    </location>
</feature>
<organism evidence="3 4">
    <name type="scientific">Herbihabitans rhizosphaerae</name>
    <dbReference type="NCBI Taxonomy" id="1872711"/>
    <lineage>
        <taxon>Bacteria</taxon>
        <taxon>Bacillati</taxon>
        <taxon>Actinomycetota</taxon>
        <taxon>Actinomycetes</taxon>
        <taxon>Pseudonocardiales</taxon>
        <taxon>Pseudonocardiaceae</taxon>
        <taxon>Herbihabitans</taxon>
    </lineage>
</organism>
<reference evidence="3 4" key="1">
    <citation type="submission" date="2019-02" db="EMBL/GenBank/DDBJ databases">
        <title>Genomic Encyclopedia of Type Strains, Phase IV (KMG-IV): sequencing the most valuable type-strain genomes for metagenomic binning, comparative biology and taxonomic classification.</title>
        <authorList>
            <person name="Goeker M."/>
        </authorList>
    </citation>
    <scope>NUCLEOTIDE SEQUENCE [LARGE SCALE GENOMIC DNA]</scope>
    <source>
        <strain evidence="3 4">DSM 101727</strain>
    </source>
</reference>
<evidence type="ECO:0000313" key="3">
    <source>
        <dbReference type="EMBL" id="RZS44674.1"/>
    </source>
</evidence>
<protein>
    <submittedName>
        <fullName evidence="3">MFS transporter</fullName>
    </submittedName>
</protein>
<feature type="transmembrane region" description="Helical" evidence="2">
    <location>
        <begin position="269"/>
        <end position="293"/>
    </location>
</feature>
<keyword evidence="4" id="KW-1185">Reference proteome</keyword>
<evidence type="ECO:0000256" key="2">
    <source>
        <dbReference type="SAM" id="Phobius"/>
    </source>
</evidence>
<gene>
    <name evidence="3" type="ORF">EV193_101550</name>
</gene>
<feature type="transmembrane region" description="Helical" evidence="2">
    <location>
        <begin position="356"/>
        <end position="375"/>
    </location>
</feature>
<dbReference type="PANTHER" id="PTHR23518:SF2">
    <property type="entry name" value="MAJOR FACILITATOR SUPERFAMILY TRANSPORTER"/>
    <property type="match status" value="1"/>
</dbReference>
<dbReference type="RefSeq" id="WP_242613099.1">
    <property type="nucleotide sequence ID" value="NZ_SGWQ01000001.1"/>
</dbReference>
<dbReference type="SUPFAM" id="SSF103473">
    <property type="entry name" value="MFS general substrate transporter"/>
    <property type="match status" value="1"/>
</dbReference>
<dbReference type="CDD" id="cd17370">
    <property type="entry name" value="MFS_MJ1317_like"/>
    <property type="match status" value="1"/>
</dbReference>
<feature type="transmembrane region" description="Helical" evidence="2">
    <location>
        <begin position="240"/>
        <end position="263"/>
    </location>
</feature>